<dbReference type="NCBIfam" id="NF003965">
    <property type="entry name" value="PRK05457.1"/>
    <property type="match status" value="1"/>
</dbReference>
<reference evidence="14 15" key="1">
    <citation type="journal article" date="2008" name="J. Bacteriol.">
        <title>'Candidatus Cloacamonas acidaminovorans': genome sequence reconstruction provides a first glimpse of a new bacterial division.</title>
        <authorList>
            <person name="Pelletier E."/>
            <person name="Kreimeyer A."/>
            <person name="Bocs S."/>
            <person name="Rouy Z."/>
            <person name="Gyapay G."/>
            <person name="Chouari R."/>
            <person name="Riviere D."/>
            <person name="Ganesan A."/>
            <person name="Daegelen P."/>
            <person name="Sghir A."/>
            <person name="Cohen G.N."/>
            <person name="Medigue C."/>
            <person name="Weissenbach J."/>
            <person name="Le Paslier D."/>
        </authorList>
    </citation>
    <scope>NUCLEOTIDE SEQUENCE [LARGE SCALE GENOMIC DNA]</scope>
    <source>
        <strain evidence="15">Evry</strain>
    </source>
</reference>
<keyword evidence="6 11" id="KW-0378">Hydrolase</keyword>
<evidence type="ECO:0000313" key="14">
    <source>
        <dbReference type="EMBL" id="CAO81007.1"/>
    </source>
</evidence>
<dbReference type="OrthoDB" id="15218at2"/>
<comment type="cofactor">
    <cofactor evidence="11">
        <name>Zn(2+)</name>
        <dbReference type="ChEBI" id="CHEBI:29105"/>
    </cofactor>
    <text evidence="11">Binds 1 zinc ion per subunit.</text>
</comment>
<evidence type="ECO:0000313" key="15">
    <source>
        <dbReference type="Proteomes" id="UP000002019"/>
    </source>
</evidence>
<evidence type="ECO:0000256" key="1">
    <source>
        <dbReference type="ARBA" id="ARBA00004651"/>
    </source>
</evidence>
<comment type="similarity">
    <text evidence="11">Belongs to the peptidase M48 family.</text>
</comment>
<dbReference type="InterPro" id="IPR050083">
    <property type="entry name" value="HtpX_protease"/>
</dbReference>
<evidence type="ECO:0000256" key="2">
    <source>
        <dbReference type="ARBA" id="ARBA00022475"/>
    </source>
</evidence>
<evidence type="ECO:0000256" key="12">
    <source>
        <dbReference type="SAM" id="Phobius"/>
    </source>
</evidence>
<dbReference type="HOGENOM" id="CLU_042266_1_0_0"/>
<keyword evidence="10 12" id="KW-0472">Membrane</keyword>
<evidence type="ECO:0000256" key="11">
    <source>
        <dbReference type="RuleBase" id="RU003983"/>
    </source>
</evidence>
<sequence length="289" mass="31756">MNFLKRMGIFLLTNILVMLVLGIVVGLLGLKMEDLWGLLIICAIFGMGGSLISLYLSKPMAKASYKIQIIKPGIEHPKIAYLLSAIESMAAERNIIMPEVGIYNSRDANAFATGASQNNALIAFSSALIDRLSEEELAAVAGHEMTHITNGDMVTMTLLMGVVNTFVMFFARILTVLIDNALRDDRGGGLGYFGYMLVIMVLQNILMFLANIPIAAYSRWREFKADAGSAKLVGAGPMIEALKKIANAYVPEKRSDSYALAKINNQKRISLFATHPPIEVRIQHLQEML</sequence>
<dbReference type="GO" id="GO:0046872">
    <property type="term" value="F:metal ion binding"/>
    <property type="evidence" value="ECO:0007669"/>
    <property type="project" value="UniProtKB-KW"/>
</dbReference>
<gene>
    <name evidence="14" type="primary">htpX</name>
    <name evidence="14" type="ordered locus">CLOAM1145</name>
</gene>
<keyword evidence="5" id="KW-0479">Metal-binding</keyword>
<evidence type="ECO:0000256" key="3">
    <source>
        <dbReference type="ARBA" id="ARBA00022670"/>
    </source>
</evidence>
<feature type="transmembrane region" description="Helical" evidence="12">
    <location>
        <begin position="7"/>
        <end position="29"/>
    </location>
</feature>
<comment type="subcellular location">
    <subcellularLocation>
        <location evidence="1">Cell membrane</location>
        <topology evidence="1">Multi-pass membrane protein</topology>
    </subcellularLocation>
</comment>
<keyword evidence="15" id="KW-1185">Reference proteome</keyword>
<dbReference type="Proteomes" id="UP000002019">
    <property type="component" value="Chromosome"/>
</dbReference>
<dbReference type="PANTHER" id="PTHR43221">
    <property type="entry name" value="PROTEASE HTPX"/>
    <property type="match status" value="1"/>
</dbReference>
<keyword evidence="7 11" id="KW-0862">Zinc</keyword>
<proteinExistence type="inferred from homology"/>
<keyword evidence="2" id="KW-1003">Cell membrane</keyword>
<organism evidence="14 15">
    <name type="scientific">Cloacimonas acidaminovorans (strain Evry)</name>
    <dbReference type="NCBI Taxonomy" id="459349"/>
    <lineage>
        <taxon>Bacteria</taxon>
        <taxon>Pseudomonadati</taxon>
        <taxon>Candidatus Cloacimonadota</taxon>
        <taxon>Candidatus Cloacimonadia</taxon>
        <taxon>Candidatus Cloacimonadales</taxon>
        <taxon>Candidatus Cloacimonadaceae</taxon>
        <taxon>Candidatus Cloacimonas</taxon>
    </lineage>
</organism>
<dbReference type="RefSeq" id="WP_015424865.1">
    <property type="nucleotide sequence ID" value="NC_020449.1"/>
</dbReference>
<feature type="transmembrane region" description="Helical" evidence="12">
    <location>
        <begin position="190"/>
        <end position="214"/>
    </location>
</feature>
<evidence type="ECO:0000256" key="7">
    <source>
        <dbReference type="ARBA" id="ARBA00022833"/>
    </source>
</evidence>
<evidence type="ECO:0000256" key="8">
    <source>
        <dbReference type="ARBA" id="ARBA00022989"/>
    </source>
</evidence>
<evidence type="ECO:0000256" key="6">
    <source>
        <dbReference type="ARBA" id="ARBA00022801"/>
    </source>
</evidence>
<feature type="transmembrane region" description="Helical" evidence="12">
    <location>
        <begin position="158"/>
        <end position="178"/>
    </location>
</feature>
<keyword evidence="4 12" id="KW-0812">Transmembrane</keyword>
<evidence type="ECO:0000259" key="13">
    <source>
        <dbReference type="Pfam" id="PF01435"/>
    </source>
</evidence>
<dbReference type="GO" id="GO:0004222">
    <property type="term" value="F:metalloendopeptidase activity"/>
    <property type="evidence" value="ECO:0007669"/>
    <property type="project" value="InterPro"/>
</dbReference>
<dbReference type="EMBL" id="CU466930">
    <property type="protein sequence ID" value="CAO81007.1"/>
    <property type="molecule type" value="Genomic_DNA"/>
</dbReference>
<dbReference type="eggNOG" id="COG0501">
    <property type="taxonomic scope" value="Bacteria"/>
</dbReference>
<dbReference type="KEGG" id="caci:CLOAM1145"/>
<evidence type="ECO:0000256" key="10">
    <source>
        <dbReference type="ARBA" id="ARBA00023136"/>
    </source>
</evidence>
<dbReference type="PANTHER" id="PTHR43221:SF1">
    <property type="entry name" value="PROTEASE HTPX"/>
    <property type="match status" value="1"/>
</dbReference>
<feature type="transmembrane region" description="Helical" evidence="12">
    <location>
        <begin position="35"/>
        <end position="56"/>
    </location>
</feature>
<evidence type="ECO:0000256" key="9">
    <source>
        <dbReference type="ARBA" id="ARBA00023049"/>
    </source>
</evidence>
<name>B0VI36_CLOAI</name>
<dbReference type="STRING" id="459349.CLOAM1145"/>
<protein>
    <submittedName>
        <fullName evidence="14">Zn-dependent protease with chaperone function</fullName>
    </submittedName>
</protein>
<evidence type="ECO:0000256" key="4">
    <source>
        <dbReference type="ARBA" id="ARBA00022692"/>
    </source>
</evidence>
<keyword evidence="9 11" id="KW-0482">Metalloprotease</keyword>
<evidence type="ECO:0000256" key="5">
    <source>
        <dbReference type="ARBA" id="ARBA00022723"/>
    </source>
</evidence>
<dbReference type="Pfam" id="PF01435">
    <property type="entry name" value="Peptidase_M48"/>
    <property type="match status" value="1"/>
</dbReference>
<dbReference type="AlphaFoldDB" id="B0VI36"/>
<feature type="domain" description="Peptidase M48" evidence="13">
    <location>
        <begin position="81"/>
        <end position="288"/>
    </location>
</feature>
<dbReference type="GO" id="GO:0006508">
    <property type="term" value="P:proteolysis"/>
    <property type="evidence" value="ECO:0007669"/>
    <property type="project" value="UniProtKB-KW"/>
</dbReference>
<keyword evidence="8 12" id="KW-1133">Transmembrane helix</keyword>
<dbReference type="CDD" id="cd07335">
    <property type="entry name" value="M48B_HtpX_like"/>
    <property type="match status" value="1"/>
</dbReference>
<keyword evidence="3 11" id="KW-0645">Protease</keyword>
<dbReference type="GO" id="GO:0005886">
    <property type="term" value="C:plasma membrane"/>
    <property type="evidence" value="ECO:0007669"/>
    <property type="project" value="UniProtKB-SubCell"/>
</dbReference>
<accession>B0VI36</accession>
<dbReference type="InterPro" id="IPR001915">
    <property type="entry name" value="Peptidase_M48"/>
</dbReference>
<dbReference type="Gene3D" id="3.30.2010.10">
    <property type="entry name" value="Metalloproteases ('zincins'), catalytic domain"/>
    <property type="match status" value="1"/>
</dbReference>